<dbReference type="Proteomes" id="UP000235916">
    <property type="component" value="Unassembled WGS sequence"/>
</dbReference>
<dbReference type="Pfam" id="PF04820">
    <property type="entry name" value="Trp_halogenase"/>
    <property type="match status" value="1"/>
</dbReference>
<dbReference type="InterPro" id="IPR050816">
    <property type="entry name" value="Flavin-dep_Halogenase_NPB"/>
</dbReference>
<dbReference type="PANTHER" id="PTHR43747">
    <property type="entry name" value="FAD-BINDING PROTEIN"/>
    <property type="match status" value="1"/>
</dbReference>
<dbReference type="Gene3D" id="3.50.50.60">
    <property type="entry name" value="FAD/NAD(P)-binding domain"/>
    <property type="match status" value="1"/>
</dbReference>
<organism evidence="4 5">
    <name type="scientific">Kinneretia aquatilis</name>
    <dbReference type="NCBI Taxonomy" id="2070761"/>
    <lineage>
        <taxon>Bacteria</taxon>
        <taxon>Pseudomonadati</taxon>
        <taxon>Pseudomonadota</taxon>
        <taxon>Betaproteobacteria</taxon>
        <taxon>Burkholderiales</taxon>
        <taxon>Sphaerotilaceae</taxon>
        <taxon>Roseateles</taxon>
    </lineage>
</organism>
<gene>
    <name evidence="4" type="ORF">C1O66_12605</name>
</gene>
<reference evidence="4 5" key="1">
    <citation type="submission" date="2018-01" db="EMBL/GenBank/DDBJ databases">
        <title>Draft genome sequence of Paucibacter aquatile CR182 isolated from freshwater of the Nakdong River.</title>
        <authorList>
            <person name="Choi A."/>
            <person name="Chung E.J."/>
        </authorList>
    </citation>
    <scope>NUCLEOTIDE SEQUENCE [LARGE SCALE GENOMIC DNA]</scope>
    <source>
        <strain evidence="4 5">CR182</strain>
    </source>
</reference>
<dbReference type="AlphaFoldDB" id="A0A2N8KXV7"/>
<dbReference type="PANTHER" id="PTHR43747:SF4">
    <property type="entry name" value="FLAVIN-DEPENDENT TRYPTOPHAN HALOGENASE"/>
    <property type="match status" value="1"/>
</dbReference>
<feature type="active site" evidence="1">
    <location>
        <position position="97"/>
    </location>
</feature>
<dbReference type="InterPro" id="IPR033856">
    <property type="entry name" value="Trp_halogen"/>
</dbReference>
<keyword evidence="2" id="KW-0274">FAD</keyword>
<evidence type="ECO:0000313" key="4">
    <source>
        <dbReference type="EMBL" id="PND38280.1"/>
    </source>
</evidence>
<feature type="binding site" evidence="2">
    <location>
        <position position="363"/>
    </location>
    <ligand>
        <name>L-tryptophan</name>
        <dbReference type="ChEBI" id="CHEBI:57912"/>
    </ligand>
</feature>
<feature type="binding site" evidence="2">
    <location>
        <position position="97"/>
    </location>
    <ligand>
        <name>7-chloro-L-tryptophan</name>
        <dbReference type="ChEBI" id="CHEBI:58713"/>
    </ligand>
</feature>
<keyword evidence="2" id="KW-0285">Flavoprotein</keyword>
<dbReference type="InterPro" id="IPR036188">
    <property type="entry name" value="FAD/NAD-bd_sf"/>
</dbReference>
<evidence type="ECO:0000256" key="3">
    <source>
        <dbReference type="SAM" id="MobiDB-lite"/>
    </source>
</evidence>
<dbReference type="PIRSF" id="PIRSF011396">
    <property type="entry name" value="Trp_halogenase"/>
    <property type="match status" value="1"/>
</dbReference>
<dbReference type="GO" id="GO:0004497">
    <property type="term" value="F:monooxygenase activity"/>
    <property type="evidence" value="ECO:0007669"/>
    <property type="project" value="InterPro"/>
</dbReference>
<dbReference type="OrthoDB" id="8868802at2"/>
<feature type="region of interest" description="Disordered" evidence="3">
    <location>
        <begin position="1"/>
        <end position="23"/>
    </location>
</feature>
<dbReference type="GO" id="GO:0000166">
    <property type="term" value="F:nucleotide binding"/>
    <property type="evidence" value="ECO:0007669"/>
    <property type="project" value="UniProtKB-KW"/>
</dbReference>
<feature type="binding site" evidence="2">
    <location>
        <position position="354"/>
    </location>
    <ligand>
        <name>FAD</name>
        <dbReference type="ChEBI" id="CHEBI:57692"/>
    </ligand>
</feature>
<evidence type="ECO:0000256" key="1">
    <source>
        <dbReference type="PIRSR" id="PIRSR011396-1"/>
    </source>
</evidence>
<accession>A0A2N8KXV7</accession>
<dbReference type="EMBL" id="POSP01000003">
    <property type="protein sequence ID" value="PND38280.1"/>
    <property type="molecule type" value="Genomic_DNA"/>
</dbReference>
<evidence type="ECO:0000313" key="5">
    <source>
        <dbReference type="Proteomes" id="UP000235916"/>
    </source>
</evidence>
<dbReference type="RefSeq" id="WP_102768198.1">
    <property type="nucleotide sequence ID" value="NZ_POSP01000003.1"/>
</dbReference>
<dbReference type="FunFam" id="3.50.50.60:FF:000280">
    <property type="entry name" value="Tryptophan halogenase"/>
    <property type="match status" value="1"/>
</dbReference>
<feature type="compositionally biased region" description="Basic and acidic residues" evidence="3">
    <location>
        <begin position="1"/>
        <end position="12"/>
    </location>
</feature>
<proteinExistence type="predicted"/>
<dbReference type="SUPFAM" id="SSF51905">
    <property type="entry name" value="FAD/NAD(P)-binding domain"/>
    <property type="match status" value="1"/>
</dbReference>
<keyword evidence="2" id="KW-0547">Nucleotide-binding</keyword>
<evidence type="ECO:0000256" key="2">
    <source>
        <dbReference type="PIRSR" id="PIRSR011396-2"/>
    </source>
</evidence>
<protein>
    <submittedName>
        <fullName evidence="4">Tryptophan halogenase</fullName>
    </submittedName>
</protein>
<name>A0A2N8KXV7_9BURK</name>
<feature type="binding site" evidence="2">
    <location>
        <position position="367"/>
    </location>
    <ligand>
        <name>FAD</name>
        <dbReference type="ChEBI" id="CHEBI:57692"/>
    </ligand>
</feature>
<feature type="binding site" evidence="2">
    <location>
        <begin position="31"/>
        <end position="34"/>
    </location>
    <ligand>
        <name>FAD</name>
        <dbReference type="ChEBI" id="CHEBI:57692"/>
    </ligand>
</feature>
<dbReference type="InterPro" id="IPR006905">
    <property type="entry name" value="Flavin_halogenase"/>
</dbReference>
<sequence>MSESSSLDKDGSSRSPSPTHGPIRRVVVVGGGSAGWMAAATLATYLGRQASVRLIESEEIGIVGVGEASVPHIRMFNGQMLGIDEAEFVRRTQGTVKLGIEFRDWARIGDRYTHGFGVIGRSRGPLPFHQFWLKLFLAGRAGPIGDYSLQTVMAPQGKFIPGDPSAAPDSPLADIAYAYHFDASLYARFLREISERRGVQRIEGKIVRALQRTDDGFIEAVQLESGERVEGDLFIDCSGFRGLLIEETLKTGYTDWSHWLPCDRALAVPCEGVSPITPYTRATANTAGWQWRIPLQHRIGNGYVFSSQHLSEDQAAATLMANLDGKPLVDPRLLRFTTGMRKQVWNKNVIALGLASGFLEPLESTSIYLVQSGLSRLLSLFPGREFNPQLAERFNRETAFEYERVRDFLILHYHATERDDSDFWSDCRTMSVPDSLSEAMDLFRADGRYFRHGEDFFALPSWVQVMLGQRILPRSYHPIVDDMPEDRLLAFVEGTRHILSDAVAAMPTHQQWIERYWRAA</sequence>
<keyword evidence="5" id="KW-1185">Reference proteome</keyword>
<comment type="caution">
    <text evidence="4">The sequence shown here is derived from an EMBL/GenBank/DDBJ whole genome shotgun (WGS) entry which is preliminary data.</text>
</comment>